<keyword evidence="2 7" id="KW-0418">Kinase</keyword>
<dbReference type="InterPro" id="IPR003594">
    <property type="entry name" value="HATPase_dom"/>
</dbReference>
<keyword evidence="8" id="KW-1185">Reference proteome</keyword>
<feature type="transmembrane region" description="Helical" evidence="5">
    <location>
        <begin position="202"/>
        <end position="229"/>
    </location>
</feature>
<name>A0A849AAV8_9ACTN</name>
<protein>
    <submittedName>
        <fullName evidence="7">Sensor histidine kinase</fullName>
    </submittedName>
</protein>
<feature type="domain" description="Histidine kinase" evidence="6">
    <location>
        <begin position="334"/>
        <end position="527"/>
    </location>
</feature>
<keyword evidence="5" id="KW-1133">Transmembrane helix</keyword>
<dbReference type="EMBL" id="JABEND010000008">
    <property type="protein sequence ID" value="NNG36716.1"/>
    <property type="molecule type" value="Genomic_DNA"/>
</dbReference>
<accession>A0A849AAV8</accession>
<feature type="transmembrane region" description="Helical" evidence="5">
    <location>
        <begin position="235"/>
        <end position="254"/>
    </location>
</feature>
<evidence type="ECO:0000313" key="8">
    <source>
        <dbReference type="Proteomes" id="UP000562984"/>
    </source>
</evidence>
<organism evidence="7 8">
    <name type="scientific">Nakamurella aerolata</name>
    <dbReference type="NCBI Taxonomy" id="1656892"/>
    <lineage>
        <taxon>Bacteria</taxon>
        <taxon>Bacillati</taxon>
        <taxon>Actinomycetota</taxon>
        <taxon>Actinomycetes</taxon>
        <taxon>Nakamurellales</taxon>
        <taxon>Nakamurellaceae</taxon>
        <taxon>Nakamurella</taxon>
    </lineage>
</organism>
<evidence type="ECO:0000256" key="5">
    <source>
        <dbReference type="SAM" id="Phobius"/>
    </source>
</evidence>
<dbReference type="GO" id="GO:0046983">
    <property type="term" value="F:protein dimerization activity"/>
    <property type="evidence" value="ECO:0007669"/>
    <property type="project" value="InterPro"/>
</dbReference>
<dbReference type="Pfam" id="PF07730">
    <property type="entry name" value="HisKA_3"/>
    <property type="match status" value="1"/>
</dbReference>
<reference evidence="7 8" key="1">
    <citation type="submission" date="2020-05" db="EMBL/GenBank/DDBJ databases">
        <title>Nakamurella sp. DB0629 isolated from air conditioner.</title>
        <authorList>
            <person name="Kim D.H."/>
            <person name="Kim D.-U."/>
        </authorList>
    </citation>
    <scope>NUCLEOTIDE SEQUENCE [LARGE SCALE GENOMIC DNA]</scope>
    <source>
        <strain evidence="7 8">DB0629</strain>
    </source>
</reference>
<dbReference type="InterPro" id="IPR050482">
    <property type="entry name" value="Sensor_HK_TwoCompSys"/>
</dbReference>
<dbReference type="Gene3D" id="1.20.5.1930">
    <property type="match status" value="1"/>
</dbReference>
<dbReference type="PANTHER" id="PTHR24421:SF62">
    <property type="entry name" value="SENSORY TRANSDUCTION HISTIDINE KINASE"/>
    <property type="match status" value="1"/>
</dbReference>
<dbReference type="PANTHER" id="PTHR24421">
    <property type="entry name" value="NITRATE/NITRITE SENSOR PROTEIN NARX-RELATED"/>
    <property type="match status" value="1"/>
</dbReference>
<proteinExistence type="predicted"/>
<evidence type="ECO:0000256" key="3">
    <source>
        <dbReference type="ARBA" id="ARBA00023012"/>
    </source>
</evidence>
<dbReference type="RefSeq" id="WP_171200422.1">
    <property type="nucleotide sequence ID" value="NZ_JABEND010000008.1"/>
</dbReference>
<feature type="region of interest" description="Disordered" evidence="4">
    <location>
        <begin position="1"/>
        <end position="66"/>
    </location>
</feature>
<evidence type="ECO:0000256" key="4">
    <source>
        <dbReference type="SAM" id="MobiDB-lite"/>
    </source>
</evidence>
<feature type="transmembrane region" description="Helical" evidence="5">
    <location>
        <begin position="266"/>
        <end position="289"/>
    </location>
</feature>
<evidence type="ECO:0000256" key="1">
    <source>
        <dbReference type="ARBA" id="ARBA00022679"/>
    </source>
</evidence>
<keyword evidence="3" id="KW-0902">Two-component regulatory system</keyword>
<dbReference type="GO" id="GO:0000155">
    <property type="term" value="F:phosphorelay sensor kinase activity"/>
    <property type="evidence" value="ECO:0007669"/>
    <property type="project" value="InterPro"/>
</dbReference>
<dbReference type="AlphaFoldDB" id="A0A849AAV8"/>
<keyword evidence="1" id="KW-0808">Transferase</keyword>
<dbReference type="Pfam" id="PF02518">
    <property type="entry name" value="HATPase_c"/>
    <property type="match status" value="1"/>
</dbReference>
<sequence length="527" mass="57101">MSSRMEPSVGASRESGPSAPTDIPLPAAAPGDQPAAATPAAATPSAATPSAAGRTAAPAEHRPRFTIPRGTLGRWFRRGEPAPEFSDLRIDDDDVLVYRDPQGRVHSLPPYQLWRRVPQWEPKGIWMRDRPQAGWPDSLVPTRTGEWAVRILLLVGTLLAELALINDPPWRRVTLLVLALAMWSWCEWWMRWDISSVWRRVGIVVVTAAGTATMTALSPLAGIFAWSFYTICGTFFTGWLMVTAMMLTVPIMNATQLGGFDRIPHYWGLFAGLYIFCVGIGVVATGVAAKREDAVLRRTAMHSALQAEQRRSGALQRDLLSRARLDGITAERGRLARELHDTVAQGLVAVVTQLESIPRGSLPEAASARVENAKTLARQGLDEARRAVYALRPIALDQLDLTDAVAELVEAARVEAGLHTDLRVDGEPRSTPHDAALVRIAQEALSNVRRHSAAQRVTVTLTYLDDELLLDIRDDGRGFDPTAGRHPDIAGGHGLPGMAERMALAGGRLTVESEPGAGCVISAAVPG</sequence>
<evidence type="ECO:0000259" key="6">
    <source>
        <dbReference type="PROSITE" id="PS50109"/>
    </source>
</evidence>
<keyword evidence="5" id="KW-0812">Transmembrane</keyword>
<dbReference type="InterPro" id="IPR005467">
    <property type="entry name" value="His_kinase_dom"/>
</dbReference>
<dbReference type="GO" id="GO:0016020">
    <property type="term" value="C:membrane"/>
    <property type="evidence" value="ECO:0007669"/>
    <property type="project" value="InterPro"/>
</dbReference>
<comment type="caution">
    <text evidence="7">The sequence shown here is derived from an EMBL/GenBank/DDBJ whole genome shotgun (WGS) entry which is preliminary data.</text>
</comment>
<dbReference type="Proteomes" id="UP000562984">
    <property type="component" value="Unassembled WGS sequence"/>
</dbReference>
<gene>
    <name evidence="7" type="ORF">HKD39_13540</name>
</gene>
<evidence type="ECO:0000256" key="2">
    <source>
        <dbReference type="ARBA" id="ARBA00022777"/>
    </source>
</evidence>
<dbReference type="PROSITE" id="PS50109">
    <property type="entry name" value="HIS_KIN"/>
    <property type="match status" value="1"/>
</dbReference>
<feature type="transmembrane region" description="Helical" evidence="5">
    <location>
        <begin position="172"/>
        <end position="190"/>
    </location>
</feature>
<dbReference type="Gene3D" id="3.30.565.10">
    <property type="entry name" value="Histidine kinase-like ATPase, C-terminal domain"/>
    <property type="match status" value="1"/>
</dbReference>
<dbReference type="SUPFAM" id="SSF55874">
    <property type="entry name" value="ATPase domain of HSP90 chaperone/DNA topoisomerase II/histidine kinase"/>
    <property type="match status" value="1"/>
</dbReference>
<feature type="compositionally biased region" description="Low complexity" evidence="4">
    <location>
        <begin position="26"/>
        <end position="58"/>
    </location>
</feature>
<dbReference type="CDD" id="cd16917">
    <property type="entry name" value="HATPase_UhpB-NarQ-NarX-like"/>
    <property type="match status" value="1"/>
</dbReference>
<keyword evidence="5" id="KW-0472">Membrane</keyword>
<dbReference type="InterPro" id="IPR011712">
    <property type="entry name" value="Sig_transdc_His_kin_sub3_dim/P"/>
</dbReference>
<evidence type="ECO:0000313" key="7">
    <source>
        <dbReference type="EMBL" id="NNG36716.1"/>
    </source>
</evidence>
<dbReference type="InterPro" id="IPR036890">
    <property type="entry name" value="HATPase_C_sf"/>
</dbReference>
<feature type="transmembrane region" description="Helical" evidence="5">
    <location>
        <begin position="147"/>
        <end position="166"/>
    </location>
</feature>